<keyword evidence="6 10" id="KW-1133">Transmembrane helix</keyword>
<dbReference type="EMBL" id="MFVL01000006">
    <property type="protein sequence ID" value="OGJ02104.1"/>
    <property type="molecule type" value="Genomic_DNA"/>
</dbReference>
<evidence type="ECO:0000313" key="14">
    <source>
        <dbReference type="EMBL" id="OGJ02104.1"/>
    </source>
</evidence>
<keyword evidence="3 10" id="KW-0813">Transport</keyword>
<name>A0A1F6Y6V4_9BACT</name>
<dbReference type="PANTHER" id="PTHR10906">
    <property type="entry name" value="SECY/SEC61-ALPHA FAMILY MEMBER"/>
    <property type="match status" value="1"/>
</dbReference>
<gene>
    <name evidence="10" type="primary">secY</name>
    <name evidence="14" type="ORF">A3I23_01200</name>
</gene>
<reference evidence="14 15" key="1">
    <citation type="journal article" date="2016" name="Nat. Commun.">
        <title>Thousands of microbial genomes shed light on interconnected biogeochemical processes in an aquifer system.</title>
        <authorList>
            <person name="Anantharaman K."/>
            <person name="Brown C.T."/>
            <person name="Hug L.A."/>
            <person name="Sharon I."/>
            <person name="Castelle C.J."/>
            <person name="Probst A.J."/>
            <person name="Thomas B.C."/>
            <person name="Singh A."/>
            <person name="Wilkins M.J."/>
            <person name="Karaoz U."/>
            <person name="Brodie E.L."/>
            <person name="Williams K.H."/>
            <person name="Hubbard S.S."/>
            <person name="Banfield J.F."/>
        </authorList>
    </citation>
    <scope>NUCLEOTIDE SEQUENCE [LARGE SCALE GENOMIC DNA]</scope>
</reference>
<dbReference type="AlphaFoldDB" id="A0A1F6Y6V4"/>
<dbReference type="FunFam" id="1.10.3370.10:FF:000001">
    <property type="entry name" value="Preprotein translocase subunit SecY"/>
    <property type="match status" value="1"/>
</dbReference>
<dbReference type="PRINTS" id="PR00303">
    <property type="entry name" value="SECYTRNLCASE"/>
</dbReference>
<dbReference type="Gene3D" id="1.10.3370.10">
    <property type="entry name" value="SecY subunit domain"/>
    <property type="match status" value="1"/>
</dbReference>
<keyword evidence="8 10" id="KW-0472">Membrane</keyword>
<evidence type="ECO:0000256" key="3">
    <source>
        <dbReference type="ARBA" id="ARBA00022448"/>
    </source>
</evidence>
<evidence type="ECO:0000256" key="5">
    <source>
        <dbReference type="ARBA" id="ARBA00022927"/>
    </source>
</evidence>
<accession>A0A1F6Y6V4</accession>
<dbReference type="HAMAP" id="MF_01465">
    <property type="entry name" value="SecY"/>
    <property type="match status" value="1"/>
</dbReference>
<dbReference type="GO" id="GO:0065002">
    <property type="term" value="P:intracellular protein transmembrane transport"/>
    <property type="evidence" value="ECO:0007669"/>
    <property type="project" value="UniProtKB-UniRule"/>
</dbReference>
<feature type="transmembrane region" description="Helical" evidence="10">
    <location>
        <begin position="119"/>
        <end position="136"/>
    </location>
</feature>
<evidence type="ECO:0000256" key="13">
    <source>
        <dbReference type="RuleBase" id="RU004349"/>
    </source>
</evidence>
<feature type="transmembrane region" description="Helical" evidence="10">
    <location>
        <begin position="270"/>
        <end position="293"/>
    </location>
</feature>
<evidence type="ECO:0000256" key="8">
    <source>
        <dbReference type="ARBA" id="ARBA00023136"/>
    </source>
</evidence>
<comment type="subunit">
    <text evidence="10">Component of the Sec protein translocase complex. Heterotrimer consisting of SecY, SecE and SecG subunits. The heterotrimers can form oligomers, although 1 heterotrimer is thought to be able to translocate proteins. Interacts with the ribosome. Interacts with SecDF, and other proteins may be involved. Interacts with SecA.</text>
</comment>
<evidence type="ECO:0000256" key="12">
    <source>
        <dbReference type="RuleBase" id="RU003484"/>
    </source>
</evidence>
<keyword evidence="7 10" id="KW-0811">Translocation</keyword>
<comment type="similarity">
    <text evidence="2 10 13">Belongs to the SecY/SEC61-alpha family.</text>
</comment>
<protein>
    <recommendedName>
        <fullName evidence="9 10">Protein translocase subunit SecY</fullName>
    </recommendedName>
</protein>
<evidence type="ECO:0000256" key="6">
    <source>
        <dbReference type="ARBA" id="ARBA00022989"/>
    </source>
</evidence>
<evidence type="ECO:0000313" key="15">
    <source>
        <dbReference type="Proteomes" id="UP000177693"/>
    </source>
</evidence>
<dbReference type="PROSITE" id="PS00756">
    <property type="entry name" value="SECY_2"/>
    <property type="match status" value="1"/>
</dbReference>
<dbReference type="PIRSF" id="PIRSF004557">
    <property type="entry name" value="SecY"/>
    <property type="match status" value="1"/>
</dbReference>
<feature type="transmembrane region" description="Helical" evidence="10">
    <location>
        <begin position="151"/>
        <end position="168"/>
    </location>
</feature>
<feature type="transmembrane region" description="Helical" evidence="10">
    <location>
        <begin position="73"/>
        <end position="98"/>
    </location>
</feature>
<dbReference type="GO" id="GO:0043952">
    <property type="term" value="P:protein transport by the Sec complex"/>
    <property type="evidence" value="ECO:0007669"/>
    <property type="project" value="UniProtKB-UniRule"/>
</dbReference>
<proteinExistence type="inferred from homology"/>
<dbReference type="NCBIfam" id="TIGR00967">
    <property type="entry name" value="3a0501s007"/>
    <property type="match status" value="1"/>
</dbReference>
<evidence type="ECO:0000256" key="9">
    <source>
        <dbReference type="ARBA" id="ARBA00039733"/>
    </source>
</evidence>
<comment type="function">
    <text evidence="10 11">The central subunit of the protein translocation channel SecYEG. Consists of two halves formed by TMs 1-5 and 6-10. These two domains form a lateral gate at the front which open onto the bilayer between TMs 2 and 7, and are clamped together by SecE at the back. The channel is closed by both a pore ring composed of hydrophobic SecY resides and a short helix (helix 2A) on the extracellular side of the membrane which forms a plug. The plug probably moves laterally to allow the channel to open. The ring and the pore may move independently.</text>
</comment>
<dbReference type="InterPro" id="IPR002208">
    <property type="entry name" value="SecY/SEC61-alpha"/>
</dbReference>
<feature type="transmembrane region" description="Helical" evidence="10">
    <location>
        <begin position="216"/>
        <end position="234"/>
    </location>
</feature>
<dbReference type="InterPro" id="IPR026593">
    <property type="entry name" value="SecY"/>
</dbReference>
<evidence type="ECO:0000256" key="2">
    <source>
        <dbReference type="ARBA" id="ARBA00005751"/>
    </source>
</evidence>
<dbReference type="InterPro" id="IPR023201">
    <property type="entry name" value="SecY_dom_sf"/>
</dbReference>
<dbReference type="GO" id="GO:0005886">
    <property type="term" value="C:plasma membrane"/>
    <property type="evidence" value="ECO:0007669"/>
    <property type="project" value="UniProtKB-SubCell"/>
</dbReference>
<evidence type="ECO:0000256" key="1">
    <source>
        <dbReference type="ARBA" id="ARBA00004141"/>
    </source>
</evidence>
<keyword evidence="4 10" id="KW-0812">Transmembrane</keyword>
<evidence type="ECO:0000256" key="10">
    <source>
        <dbReference type="HAMAP-Rule" id="MF_01465"/>
    </source>
</evidence>
<dbReference type="Pfam" id="PF00344">
    <property type="entry name" value="SecY"/>
    <property type="match status" value="1"/>
</dbReference>
<evidence type="ECO:0000256" key="4">
    <source>
        <dbReference type="ARBA" id="ARBA00022692"/>
    </source>
</evidence>
<comment type="subcellular location">
    <subcellularLocation>
        <location evidence="10">Cell membrane</location>
        <topology evidence="10">Multi-pass membrane protein</topology>
    </subcellularLocation>
    <subcellularLocation>
        <location evidence="1 12">Membrane</location>
        <topology evidence="1 12">Multi-pass membrane protein</topology>
    </subcellularLocation>
</comment>
<feature type="transmembrane region" description="Helical" evidence="10">
    <location>
        <begin position="21"/>
        <end position="39"/>
    </location>
</feature>
<feature type="transmembrane region" description="Helical" evidence="10">
    <location>
        <begin position="371"/>
        <end position="389"/>
    </location>
</feature>
<dbReference type="Proteomes" id="UP000177693">
    <property type="component" value="Unassembled WGS sequence"/>
</dbReference>
<dbReference type="GO" id="GO:0006605">
    <property type="term" value="P:protein targeting"/>
    <property type="evidence" value="ECO:0007669"/>
    <property type="project" value="UniProtKB-UniRule"/>
</dbReference>
<feature type="transmembrane region" description="Helical" evidence="10">
    <location>
        <begin position="395"/>
        <end position="416"/>
    </location>
</feature>
<keyword evidence="10" id="KW-1003">Cell membrane</keyword>
<feature type="transmembrane region" description="Helical" evidence="10">
    <location>
        <begin position="180"/>
        <end position="204"/>
    </location>
</feature>
<dbReference type="InterPro" id="IPR030659">
    <property type="entry name" value="SecY_CS"/>
</dbReference>
<comment type="caution">
    <text evidence="14">The sequence shown here is derived from an EMBL/GenBank/DDBJ whole genome shotgun (WGS) entry which is preliminary data.</text>
</comment>
<organism evidence="14 15">
    <name type="scientific">Candidatus Nomurabacteria bacterium RIFCSPLOWO2_02_FULL_40_67</name>
    <dbReference type="NCBI Taxonomy" id="1801787"/>
    <lineage>
        <taxon>Bacteria</taxon>
        <taxon>Candidatus Nomuraibacteriota</taxon>
    </lineage>
</organism>
<evidence type="ECO:0000256" key="7">
    <source>
        <dbReference type="ARBA" id="ARBA00023010"/>
    </source>
</evidence>
<dbReference type="PROSITE" id="PS00755">
    <property type="entry name" value="SECY_1"/>
    <property type="match status" value="1"/>
</dbReference>
<dbReference type="SUPFAM" id="SSF103491">
    <property type="entry name" value="Preprotein translocase SecY subunit"/>
    <property type="match status" value="1"/>
</dbReference>
<keyword evidence="5 10" id="KW-0653">Protein transport</keyword>
<feature type="transmembrane region" description="Helical" evidence="10">
    <location>
        <begin position="313"/>
        <end position="333"/>
    </location>
</feature>
<evidence type="ECO:0000256" key="11">
    <source>
        <dbReference type="RuleBase" id="RU000537"/>
    </source>
</evidence>
<sequence>MQNFLNKIKLVWTDTILRKRVLFVLFALIIFRLLSAIPIPSIDTLALNSFLANNQFFGILNIFSGGGLSNLSIIMLGVGPYITASIIMQLLTIMVPALKRIYHEEGEAGRKRFTQYSRLLTVPLAAIQGFALLAILETQNILVNLTAFDRITNLIVVVGGAILLMWIGELVSEFGIGNGVSLIIFAGIVATLPSAISAFVFTYLYPTFDSSVIPKLIGFLAFGLLVIAGIVMVTEAERPIPVTYAKRVRGMKMYGGGSTYLPLRVNQAGVIPIIFALSILLFPQMIGTFLTKFNSPIIAKISHLLLTFTQTSVLYAVLYFILVFLFTYFYTAVTFDPEALSTNLQKNGAFIPGIRPGASTSEYISKVLTRITLLGASFLGFIAVLPIIMQYATGITTFALGGTSILIVVSVVLDLMKKVDSQISMREY</sequence>